<feature type="compositionally biased region" description="Polar residues" evidence="1">
    <location>
        <begin position="503"/>
        <end position="515"/>
    </location>
</feature>
<feature type="transmembrane region" description="Helical" evidence="2">
    <location>
        <begin position="93"/>
        <end position="121"/>
    </location>
</feature>
<proteinExistence type="predicted"/>
<keyword evidence="4" id="KW-1185">Reference proteome</keyword>
<feature type="transmembrane region" description="Helical" evidence="2">
    <location>
        <begin position="538"/>
        <end position="561"/>
    </location>
</feature>
<feature type="transmembrane region" description="Helical" evidence="2">
    <location>
        <begin position="127"/>
        <end position="151"/>
    </location>
</feature>
<dbReference type="AlphaFoldDB" id="A0A543B091"/>
<keyword evidence="2" id="KW-0472">Membrane</keyword>
<sequence length="702" mass="72937">MVGVIVRLGFALNRRRMTAGKAANLALGATIGSLLAVGTMTIAFLDLPHHTRIELLAVVLGAWLLGWLVAPSFTGGPDLTGQHFRMHPISRRVLVSGLFAAALTGMPAIVAAVAFCALIAVAVPLGIGATLVAIPATVLSVAVLIMAARLAGIGFAAVSKSRLGAAISATVTAVIIVVAQHSWILIVAIAIHLETGLPSTMATVIRAIPTSWGLIAVESAGAGDWLPAVGALMALTLLAAVLYAAWTKLVTAPLIAVSAARAPRRIRSSRSGPVSKELRAWIRDPLRLQNIVLATTYAIGTCALPLLLDFGGFLPFLGVAMVLMGAGTGSNLFGGDGTALWLTLATPGTEAREVRGRQLAWVTVFGGIGAILTAVGIALYPDPVLLPWVLATFIAVVGIGAGLVVFVSLRMLVPSRDPHLVKHSPADHGNQTGPAFMMMALVVLLAMPTVGVLILGQTTGNMFITWAGAAAGIGTALLITAIGGRLAARYLAAKGPELLQRMRSGSSPKSSTDTGTPDGIDQKISGLEAMRPGQSLSFWLLFVIGIIATVPQGLVSGGHILAGTDITGWFVALHMPTHLQWPTVGAFIMFGLAAAGGALLILLQARRSAREIADGNRVDGVLSAGARGPGLWQRKRSSYGCRLCFRAREEISPPTRRRRRAMPLPSSLPHKARLFRGAGRFTPWQGGGGTGLVLPTTPPGCE</sequence>
<feature type="transmembrane region" description="Helical" evidence="2">
    <location>
        <begin position="163"/>
        <end position="191"/>
    </location>
</feature>
<organism evidence="3 4">
    <name type="scientific">Stackebrandtia endophytica</name>
    <dbReference type="NCBI Taxonomy" id="1496996"/>
    <lineage>
        <taxon>Bacteria</taxon>
        <taxon>Bacillati</taxon>
        <taxon>Actinomycetota</taxon>
        <taxon>Actinomycetes</taxon>
        <taxon>Glycomycetales</taxon>
        <taxon>Glycomycetaceae</taxon>
        <taxon>Stackebrandtia</taxon>
    </lineage>
</organism>
<gene>
    <name evidence="3" type="ORF">FB566_3838</name>
</gene>
<reference evidence="3 4" key="1">
    <citation type="submission" date="2019-06" db="EMBL/GenBank/DDBJ databases">
        <title>Sequencing the genomes of 1000 actinobacteria strains.</title>
        <authorList>
            <person name="Klenk H.-P."/>
        </authorList>
    </citation>
    <scope>NUCLEOTIDE SEQUENCE [LARGE SCALE GENOMIC DNA]</scope>
    <source>
        <strain evidence="3 4">DSM 45928</strain>
    </source>
</reference>
<feature type="transmembrane region" description="Helical" evidence="2">
    <location>
        <begin position="581"/>
        <end position="603"/>
    </location>
</feature>
<feature type="transmembrane region" description="Helical" evidence="2">
    <location>
        <begin position="225"/>
        <end position="246"/>
    </location>
</feature>
<comment type="caution">
    <text evidence="3">The sequence shown here is derived from an EMBL/GenBank/DDBJ whole genome shotgun (WGS) entry which is preliminary data.</text>
</comment>
<keyword evidence="2" id="KW-0812">Transmembrane</keyword>
<accession>A0A543B091</accession>
<evidence type="ECO:0000313" key="4">
    <source>
        <dbReference type="Proteomes" id="UP000317043"/>
    </source>
</evidence>
<feature type="transmembrane region" description="Helical" evidence="2">
    <location>
        <begin position="463"/>
        <end position="484"/>
    </location>
</feature>
<feature type="transmembrane region" description="Helical" evidence="2">
    <location>
        <begin position="313"/>
        <end position="333"/>
    </location>
</feature>
<dbReference type="EMBL" id="VFOW01000001">
    <property type="protein sequence ID" value="TQL78255.1"/>
    <property type="molecule type" value="Genomic_DNA"/>
</dbReference>
<dbReference type="InParanoid" id="A0A543B091"/>
<keyword evidence="2" id="KW-1133">Transmembrane helix</keyword>
<feature type="transmembrane region" description="Helical" evidence="2">
    <location>
        <begin position="386"/>
        <end position="413"/>
    </location>
</feature>
<name>A0A543B091_9ACTN</name>
<feature type="transmembrane region" description="Helical" evidence="2">
    <location>
        <begin position="359"/>
        <end position="380"/>
    </location>
</feature>
<evidence type="ECO:0000256" key="2">
    <source>
        <dbReference type="SAM" id="Phobius"/>
    </source>
</evidence>
<evidence type="ECO:0000313" key="3">
    <source>
        <dbReference type="EMBL" id="TQL78255.1"/>
    </source>
</evidence>
<feature type="transmembrane region" description="Helical" evidence="2">
    <location>
        <begin position="288"/>
        <end position="307"/>
    </location>
</feature>
<evidence type="ECO:0000256" key="1">
    <source>
        <dbReference type="SAM" id="MobiDB-lite"/>
    </source>
</evidence>
<dbReference type="Proteomes" id="UP000317043">
    <property type="component" value="Unassembled WGS sequence"/>
</dbReference>
<dbReference type="RefSeq" id="WP_142042414.1">
    <property type="nucleotide sequence ID" value="NZ_JBHTGS010000004.1"/>
</dbReference>
<feature type="transmembrane region" description="Helical" evidence="2">
    <location>
        <begin position="434"/>
        <end position="457"/>
    </location>
</feature>
<feature type="transmembrane region" description="Helical" evidence="2">
    <location>
        <begin position="55"/>
        <end position="73"/>
    </location>
</feature>
<feature type="transmembrane region" description="Helical" evidence="2">
    <location>
        <begin position="22"/>
        <end position="43"/>
    </location>
</feature>
<feature type="region of interest" description="Disordered" evidence="1">
    <location>
        <begin position="501"/>
        <end position="520"/>
    </location>
</feature>
<protein>
    <submittedName>
        <fullName evidence="3">ABC-2 type transport system permease protein</fullName>
    </submittedName>
</protein>
<dbReference type="OrthoDB" id="2955510at2"/>